<feature type="compositionally biased region" description="Low complexity" evidence="2">
    <location>
        <begin position="1198"/>
        <end position="1230"/>
    </location>
</feature>
<feature type="compositionally biased region" description="Polar residues" evidence="2">
    <location>
        <begin position="1423"/>
        <end position="1439"/>
    </location>
</feature>
<feature type="compositionally biased region" description="Polar residues" evidence="2">
    <location>
        <begin position="1398"/>
        <end position="1409"/>
    </location>
</feature>
<evidence type="ECO:0000256" key="1">
    <source>
        <dbReference type="SAM" id="Coils"/>
    </source>
</evidence>
<feature type="region of interest" description="Disordered" evidence="2">
    <location>
        <begin position="1175"/>
        <end position="1374"/>
    </location>
</feature>
<organism evidence="3">
    <name type="scientific">Magallana gigas</name>
    <name type="common">Pacific oyster</name>
    <name type="synonym">Crassostrea gigas</name>
    <dbReference type="NCBI Taxonomy" id="29159"/>
    <lineage>
        <taxon>Eukaryota</taxon>
        <taxon>Metazoa</taxon>
        <taxon>Spiralia</taxon>
        <taxon>Lophotrochozoa</taxon>
        <taxon>Mollusca</taxon>
        <taxon>Bivalvia</taxon>
        <taxon>Autobranchia</taxon>
        <taxon>Pteriomorphia</taxon>
        <taxon>Ostreida</taxon>
        <taxon>Ostreoidea</taxon>
        <taxon>Ostreidae</taxon>
        <taxon>Magallana</taxon>
    </lineage>
</organism>
<feature type="compositionally biased region" description="Low complexity" evidence="2">
    <location>
        <begin position="154"/>
        <end position="174"/>
    </location>
</feature>
<evidence type="ECO:0000313" key="3">
    <source>
        <dbReference type="EMBL" id="EKC19180.1"/>
    </source>
</evidence>
<reference evidence="3" key="1">
    <citation type="journal article" date="2012" name="Nature">
        <title>The oyster genome reveals stress adaptation and complexity of shell formation.</title>
        <authorList>
            <person name="Zhang G."/>
            <person name="Fang X."/>
            <person name="Guo X."/>
            <person name="Li L."/>
            <person name="Luo R."/>
            <person name="Xu F."/>
            <person name="Yang P."/>
            <person name="Zhang L."/>
            <person name="Wang X."/>
            <person name="Qi H."/>
            <person name="Xiong Z."/>
            <person name="Que H."/>
            <person name="Xie Y."/>
            <person name="Holland P.W."/>
            <person name="Paps J."/>
            <person name="Zhu Y."/>
            <person name="Wu F."/>
            <person name="Chen Y."/>
            <person name="Wang J."/>
            <person name="Peng C."/>
            <person name="Meng J."/>
            <person name="Yang L."/>
            <person name="Liu J."/>
            <person name="Wen B."/>
            <person name="Zhang N."/>
            <person name="Huang Z."/>
            <person name="Zhu Q."/>
            <person name="Feng Y."/>
            <person name="Mount A."/>
            <person name="Hedgecock D."/>
            <person name="Xu Z."/>
            <person name="Liu Y."/>
            <person name="Domazet-Loso T."/>
            <person name="Du Y."/>
            <person name="Sun X."/>
            <person name="Zhang S."/>
            <person name="Liu B."/>
            <person name="Cheng P."/>
            <person name="Jiang X."/>
            <person name="Li J."/>
            <person name="Fan D."/>
            <person name="Wang W."/>
            <person name="Fu W."/>
            <person name="Wang T."/>
            <person name="Wang B."/>
            <person name="Zhang J."/>
            <person name="Peng Z."/>
            <person name="Li Y."/>
            <person name="Li N."/>
            <person name="Wang J."/>
            <person name="Chen M."/>
            <person name="He Y."/>
            <person name="Tan F."/>
            <person name="Song X."/>
            <person name="Zheng Q."/>
            <person name="Huang R."/>
            <person name="Yang H."/>
            <person name="Du X."/>
            <person name="Chen L."/>
            <person name="Yang M."/>
            <person name="Gaffney P.M."/>
            <person name="Wang S."/>
            <person name="Luo L."/>
            <person name="She Z."/>
            <person name="Ming Y."/>
            <person name="Huang W."/>
            <person name="Zhang S."/>
            <person name="Huang B."/>
            <person name="Zhang Y."/>
            <person name="Qu T."/>
            <person name="Ni P."/>
            <person name="Miao G."/>
            <person name="Wang J."/>
            <person name="Wang Q."/>
            <person name="Steinberg C.E."/>
            <person name="Wang H."/>
            <person name="Li N."/>
            <person name="Qian L."/>
            <person name="Zhang G."/>
            <person name="Li Y."/>
            <person name="Yang H."/>
            <person name="Liu X."/>
            <person name="Wang J."/>
            <person name="Yin Y."/>
            <person name="Wang J."/>
        </authorList>
    </citation>
    <scope>NUCLEOTIDE SEQUENCE [LARGE SCALE GENOMIC DNA]</scope>
    <source>
        <strain evidence="3">05x7-T-G4-1.051#20</strain>
    </source>
</reference>
<accession>K1PRX2</accession>
<feature type="compositionally biased region" description="Low complexity" evidence="2">
    <location>
        <begin position="272"/>
        <end position="284"/>
    </location>
</feature>
<dbReference type="EMBL" id="JH818856">
    <property type="protein sequence ID" value="EKC19180.1"/>
    <property type="molecule type" value="Genomic_DNA"/>
</dbReference>
<sequence>MTCNYLLDLRKDIKGQRSRSSSRDSRRTLNVRNISNRVSSRGRLRPGSDTNGRVRPMENADANKQLNNRGNLDLFPSSINQFINKLKERIPNIGLGLGVHIQDPEGNSQRSSSSSSRSRSRSSSRSSSGSVMDTIGQLGSLFNRRRNSPPSNPSPSTSSRSNSQSSNDISVGSNVRGHEIMTDQWQPPSQPPNRPSSQFLASNQLPPDTVVVPNVQGNPSLFNSGFPQAQPNPMNTVNVNPIPQPVVHQPQVVPQPSFGFPQQNVVNQQPPTFSLQQQHQQIQHHQQHHHQQLQQQQQHIQQLQQLHQQQQLVNNQVNSFRLTPPQAPVQSMIPQPQISPNVVVQQAPQQIQPFLGQQVISPFQQNQQPFQLNGNQNMLMQQQAIQSSGTIAQPMQVPMTNTNTFQLIGNQQSTNVRRPVLPTPAPVMTQAIQTNGQTIINGAGRPFQSPQSVIQMSFNPSPSQSQTMTGQQNLGLSASQTPGQFVNAQGQIFNLQPSSQNTYQVINGQLVPVQQSFQLFPTGQTVPPGQSQQQAIPSGQVQMSAFETNLANGVRRAQNPQTPTRVPFSFGLFASKSGPSAKISNLTSQAKQLVEHNAQIEMQNQLLQQLLIEQVLNSHGVNTTSLPPTANQTTPSNSFAIPSNTNIQPAAVAFNWREGTAVNKSNDGIRRVVHGSRSPGGVKVISLRAANTVSPFNRSAVGVTLSPSVSGTVKNSSPAVVRVVANKSYVVKPTYDPEVLPQYRNSKNATLRSMDRTDRLNTTDIPEEIEVNGMSLDSPADRNGVGTPHPLDSYVHGVHGHNNMGTRPVTPATAFGMGYGTRKNESLHKMDRTDRLNTTDIPEEIEVNGQSLDSPADRNGMNIHHPLDYLVHGVTASGGAAQHNVQASYNRPAPPPEEPEEMFFTASQPGYIDTTIGLGTNVMDMKHFRDPSLFDAVSHQAYELMHHLQFSLSRIPSNVLHGIQYWMPNIPYDVFMSIKNSAPRFYQGFHDSVGNIPMSVARGIINLVDMIRHSSAKTTKPVKTVASKIAKVLHDSFTSHKPPTTQSLYDFRIFDMIQLTTTPPMPITTPSPVRHSAKTLAKLMNLVKLLVHEPSTTTTTAAPTSPNPIPVAPQTNTTTPVSNTTMNANTSAPVAINTNASNSTTEVLANISVTKVDKSQSGQTNIDKVSVTVNKKKSVVSKPSPAGSVGQTPRQTLPPTKAQNLQQQQQKRLPPTPPQTMQRQQQQNRLPPTPPHNSQQQQQQNRLPPTSPQNSQQQQQNRLPPTPPHNSQQQQQQNRLPPTPPQNSQQQQQNNREQQERQERERLQRQQMERERQGFQNRRLPPTPPQGQQEIRQSSNTGPGIRLPPTPPQDQPQNEGGFHQNFGHQNTGNAQRGETHLNQVVQPRIQKPPKPAQRPQSTSQRSHPNTVRKHGIFEIQNLKPNNVPTQNMGKNSNLNGRGMNSKPKLTTDYPTQVPPKLDNNNYPTQVPPKIHHFDNKKGFRHERIATPPVYQHPQIVTEAYNIRPHYQQPYPTMPPYQPQPITTTVPSVISTAPYYDSFQQRPRQHQQQQQQQVDYYQPNAQQNSPDYNYQSSFYGDGVTNPAATEGFGFSAQAQNPRRQPIENTIQFKEFSNAHRKGFSISEVFGKKK</sequence>
<protein>
    <submittedName>
        <fullName evidence="3">Uncharacterized protein</fullName>
    </submittedName>
</protein>
<keyword evidence="1" id="KW-0175">Coiled coil</keyword>
<feature type="compositionally biased region" description="Low complexity" evidence="2">
    <location>
        <begin position="108"/>
        <end position="130"/>
    </location>
</feature>
<dbReference type="HOGENOM" id="CLU_243126_0_0_1"/>
<evidence type="ECO:0000256" key="2">
    <source>
        <dbReference type="SAM" id="MobiDB-lite"/>
    </source>
</evidence>
<gene>
    <name evidence="3" type="ORF">CGI_10009447</name>
</gene>
<name>K1PRX2_MAGGI</name>
<feature type="coiled-coil region" evidence="1">
    <location>
        <begin position="583"/>
        <end position="613"/>
    </location>
</feature>
<proteinExistence type="predicted"/>
<feature type="region of interest" description="Disordered" evidence="2">
    <location>
        <begin position="1423"/>
        <end position="1444"/>
    </location>
</feature>
<feature type="region of interest" description="Disordered" evidence="2">
    <location>
        <begin position="272"/>
        <end position="299"/>
    </location>
</feature>
<feature type="region of interest" description="Disordered" evidence="2">
    <location>
        <begin position="35"/>
        <end position="71"/>
    </location>
</feature>
<feature type="compositionally biased region" description="Low complexity" evidence="2">
    <location>
        <begin position="1180"/>
        <end position="1189"/>
    </location>
</feature>
<feature type="compositionally biased region" description="Polar residues" evidence="2">
    <location>
        <begin position="1330"/>
        <end position="1342"/>
    </location>
</feature>
<feature type="region of interest" description="Disordered" evidence="2">
    <location>
        <begin position="100"/>
        <end position="211"/>
    </location>
</feature>
<dbReference type="InParanoid" id="K1PRX2"/>
<feature type="region of interest" description="Disordered" evidence="2">
    <location>
        <begin position="1389"/>
        <end position="1411"/>
    </location>
</feature>
<feature type="compositionally biased region" description="Basic and acidic residues" evidence="2">
    <location>
        <begin position="1297"/>
        <end position="1317"/>
    </location>
</feature>
<feature type="compositionally biased region" description="Low complexity" evidence="2">
    <location>
        <begin position="1239"/>
        <end position="1296"/>
    </location>
</feature>